<evidence type="ECO:0000313" key="7">
    <source>
        <dbReference type="Proteomes" id="UP001483337"/>
    </source>
</evidence>
<evidence type="ECO:0000313" key="6">
    <source>
        <dbReference type="EMBL" id="WZB88832.1"/>
    </source>
</evidence>
<dbReference type="PANTHER" id="PTHR21666:SF289">
    <property type="entry name" value="L-ALA--D-GLU ENDOPEPTIDASE"/>
    <property type="match status" value="1"/>
</dbReference>
<dbReference type="InterPro" id="IPR050570">
    <property type="entry name" value="Cell_wall_metabolism_enzyme"/>
</dbReference>
<dbReference type="RefSeq" id="WP_353931737.1">
    <property type="nucleotide sequence ID" value="NZ_CP150886.1"/>
</dbReference>
<evidence type="ECO:0000256" key="3">
    <source>
        <dbReference type="SAM" id="Phobius"/>
    </source>
</evidence>
<evidence type="ECO:0000256" key="1">
    <source>
        <dbReference type="ARBA" id="ARBA00022729"/>
    </source>
</evidence>
<evidence type="ECO:0000259" key="5">
    <source>
        <dbReference type="Pfam" id="PF24568"/>
    </source>
</evidence>
<reference evidence="6 7" key="1">
    <citation type="submission" date="2024-04" db="EMBL/GenBank/DDBJ databases">
        <title>Okeanomitos corallinicola gen. &amp; sp. nov. (Nostocales, Cyanobacteria), a new toxic marine heterocyst-forming cyanobacterium from a coral reef.</title>
        <authorList>
            <person name="Li H."/>
            <person name="Li R."/>
            <person name="Kang J."/>
            <person name="Hii K.S."/>
            <person name="Mohamed H.F."/>
            <person name="Xu X."/>
            <person name="Luo Z."/>
        </authorList>
    </citation>
    <scope>NUCLEOTIDE SEQUENCE [LARGE SCALE GENOMIC DNA]</scope>
    <source>
        <strain evidence="6 7">TIOX110</strain>
    </source>
</reference>
<feature type="transmembrane region" description="Helical" evidence="3">
    <location>
        <begin position="12"/>
        <end position="34"/>
    </location>
</feature>
<dbReference type="Proteomes" id="UP001483337">
    <property type="component" value="Chromosome"/>
</dbReference>
<keyword evidence="3" id="KW-0812">Transmembrane</keyword>
<dbReference type="Pfam" id="PF01551">
    <property type="entry name" value="Peptidase_M23"/>
    <property type="match status" value="1"/>
</dbReference>
<dbReference type="Gene3D" id="2.70.70.10">
    <property type="entry name" value="Glucose Permease (Domain IIA)"/>
    <property type="match status" value="1"/>
</dbReference>
<dbReference type="EMBL" id="CP150886">
    <property type="protein sequence ID" value="WZB88832.1"/>
    <property type="molecule type" value="Genomic_DNA"/>
</dbReference>
<feature type="coiled-coil region" evidence="2">
    <location>
        <begin position="169"/>
        <end position="268"/>
    </location>
</feature>
<feature type="coiled-coil region" evidence="2">
    <location>
        <begin position="39"/>
        <end position="101"/>
    </location>
</feature>
<feature type="domain" description="M23ase beta-sheet core" evidence="4">
    <location>
        <begin position="301"/>
        <end position="396"/>
    </location>
</feature>
<protein>
    <submittedName>
        <fullName evidence="6">Peptidoglycan DD-metalloendopeptidase family protein</fullName>
    </submittedName>
</protein>
<dbReference type="InterPro" id="IPR057309">
    <property type="entry name" value="PcsB_CC"/>
</dbReference>
<dbReference type="CDD" id="cd12797">
    <property type="entry name" value="M23_peptidase"/>
    <property type="match status" value="1"/>
</dbReference>
<dbReference type="InterPro" id="IPR016047">
    <property type="entry name" value="M23ase_b-sheet_dom"/>
</dbReference>
<dbReference type="InterPro" id="IPR011055">
    <property type="entry name" value="Dup_hybrid_motif"/>
</dbReference>
<organism evidence="6 7">
    <name type="scientific">Okeanomitos corallinicola TIOX110</name>
    <dbReference type="NCBI Taxonomy" id="3133117"/>
    <lineage>
        <taxon>Bacteria</taxon>
        <taxon>Bacillati</taxon>
        <taxon>Cyanobacteriota</taxon>
        <taxon>Cyanophyceae</taxon>
        <taxon>Nostocales</taxon>
        <taxon>Aphanizomenonaceae</taxon>
        <taxon>Okeanomitos</taxon>
    </lineage>
</organism>
<keyword evidence="7" id="KW-1185">Reference proteome</keyword>
<accession>A0ABZ2UTV9</accession>
<dbReference type="PANTHER" id="PTHR21666">
    <property type="entry name" value="PEPTIDASE-RELATED"/>
    <property type="match status" value="1"/>
</dbReference>
<gene>
    <name evidence="6" type="ORF">WJM97_03890</name>
</gene>
<keyword evidence="2" id="KW-0175">Coiled coil</keyword>
<dbReference type="SUPFAM" id="SSF51261">
    <property type="entry name" value="Duplicated hybrid motif"/>
    <property type="match status" value="1"/>
</dbReference>
<keyword evidence="3" id="KW-1133">Transmembrane helix</keyword>
<keyword evidence="3" id="KW-0472">Membrane</keyword>
<evidence type="ECO:0000259" key="4">
    <source>
        <dbReference type="Pfam" id="PF01551"/>
    </source>
</evidence>
<evidence type="ECO:0000256" key="2">
    <source>
        <dbReference type="SAM" id="Coils"/>
    </source>
</evidence>
<dbReference type="Gene3D" id="6.10.250.3150">
    <property type="match status" value="1"/>
</dbReference>
<name>A0ABZ2UTV9_9CYAN</name>
<feature type="domain" description="Peptidoglycan hydrolase PcsB coiled-coil" evidence="5">
    <location>
        <begin position="113"/>
        <end position="177"/>
    </location>
</feature>
<keyword evidence="1" id="KW-0732">Signal</keyword>
<sequence length="400" mass="45101">MKNSIEVNFKYLWLCWAFFLILWISVGLLPVYGISSPNIDKLKQQQQQIQQEREQVIEKKDSLTNLQNQAQQHLDGIENNLQSTNSQIQESENRLKLANDSLGKLLEVLVITEKNYEQRRLATIARLRFLQRSQSSQGLAVLLQSANLSDFINRRQRLKLVYQADQKILDKLTEDANFLIQQKTAVEKQKNQIAIIREQLLAQKADYQSQAELQTDLIQRLNSDRLALAAAQEQLEQDSESLTTLIQQKIAEQKAKEEREARAKANSKIWIRGTGIFAFPSDAPTSSPFGWRTHPILGYRRFHSGLDFAAGYGSTIRSADSGVVIFAGWYGGYGKALIVDHGKGMTTLYAHCSQLYVSEGQRVEKGQAIAAVGSTGLSTGPHLHFEVRRNGSPVNPAEYL</sequence>
<proteinExistence type="predicted"/>
<dbReference type="Pfam" id="PF24568">
    <property type="entry name" value="CC_PcsB"/>
    <property type="match status" value="1"/>
</dbReference>